<organism evidence="1 2">
    <name type="scientific">Amylibacter marinus</name>
    <dbReference type="NCBI Taxonomy" id="1475483"/>
    <lineage>
        <taxon>Bacteria</taxon>
        <taxon>Pseudomonadati</taxon>
        <taxon>Pseudomonadota</taxon>
        <taxon>Alphaproteobacteria</taxon>
        <taxon>Rhodobacterales</taxon>
        <taxon>Paracoccaceae</taxon>
        <taxon>Amylibacter</taxon>
    </lineage>
</organism>
<dbReference type="InterPro" id="IPR027417">
    <property type="entry name" value="P-loop_NTPase"/>
</dbReference>
<name>A0ABQ5VWK3_9RHOB</name>
<protein>
    <recommendedName>
        <fullName evidence="3">Sulfotransferase family protein</fullName>
    </recommendedName>
</protein>
<dbReference type="RefSeq" id="WP_284378355.1">
    <property type="nucleotide sequence ID" value="NZ_BSNN01000004.1"/>
</dbReference>
<sequence length="245" mass="27768">MTRCPVGREIVDYQVFGLRCSGTNYAAALLEANLQIAQTKTYGWKHGCPSALGYSAASLIVVVTRNPLDWLISLYNTPYHMRAAHLRADFSEFIRTEWDSTLKQNQFKNWRNTWGTTSRGDIDHFPRLQVDVHPITGAPYQTPMQMRSIKTHSHLGFENRGVNLCLVPLEYLLGHADEFISIVAEAFDITTKNKFQDIREPANPSMDIRRAVTRADLGASDRAFIISQLDHALEQRLGYGAELQQ</sequence>
<dbReference type="EMBL" id="BSNN01000004">
    <property type="protein sequence ID" value="GLQ35650.1"/>
    <property type="molecule type" value="Genomic_DNA"/>
</dbReference>
<gene>
    <name evidence="1" type="ORF">GCM10007939_19330</name>
</gene>
<evidence type="ECO:0000313" key="2">
    <source>
        <dbReference type="Proteomes" id="UP001156694"/>
    </source>
</evidence>
<evidence type="ECO:0008006" key="3">
    <source>
        <dbReference type="Google" id="ProtNLM"/>
    </source>
</evidence>
<evidence type="ECO:0000313" key="1">
    <source>
        <dbReference type="EMBL" id="GLQ35650.1"/>
    </source>
</evidence>
<dbReference type="SUPFAM" id="SSF52540">
    <property type="entry name" value="P-loop containing nucleoside triphosphate hydrolases"/>
    <property type="match status" value="1"/>
</dbReference>
<reference evidence="2" key="1">
    <citation type="journal article" date="2019" name="Int. J. Syst. Evol. Microbiol.">
        <title>The Global Catalogue of Microorganisms (GCM) 10K type strain sequencing project: providing services to taxonomists for standard genome sequencing and annotation.</title>
        <authorList>
            <consortium name="The Broad Institute Genomics Platform"/>
            <consortium name="The Broad Institute Genome Sequencing Center for Infectious Disease"/>
            <person name="Wu L."/>
            <person name="Ma J."/>
        </authorList>
    </citation>
    <scope>NUCLEOTIDE SEQUENCE [LARGE SCALE GENOMIC DNA]</scope>
    <source>
        <strain evidence="2">NBRC 110140</strain>
    </source>
</reference>
<accession>A0ABQ5VWK3</accession>
<comment type="caution">
    <text evidence="1">The sequence shown here is derived from an EMBL/GenBank/DDBJ whole genome shotgun (WGS) entry which is preliminary data.</text>
</comment>
<proteinExistence type="predicted"/>
<keyword evidence="2" id="KW-1185">Reference proteome</keyword>
<dbReference type="Proteomes" id="UP001156694">
    <property type="component" value="Unassembled WGS sequence"/>
</dbReference>